<dbReference type="SUPFAM" id="SSF56994">
    <property type="entry name" value="Insulin-like"/>
    <property type="match status" value="1"/>
</dbReference>
<dbReference type="Proteomes" id="UP000001940">
    <property type="component" value="Chromosome III"/>
</dbReference>
<keyword evidence="1 2" id="KW-0732">Signal</keyword>
<feature type="chain" id="PRO_5004288280" evidence="2">
    <location>
        <begin position="23"/>
        <end position="77"/>
    </location>
</feature>
<gene>
    <name evidence="3 5" type="primary">ins-16</name>
    <name evidence="3" type="ORF">CELE_Y39A3A.5</name>
    <name evidence="5" type="ORF">Y39A3A.5</name>
</gene>
<organism evidence="3 4">
    <name type="scientific">Caenorhabditis elegans</name>
    <dbReference type="NCBI Taxonomy" id="6239"/>
    <lineage>
        <taxon>Eukaryota</taxon>
        <taxon>Metazoa</taxon>
        <taxon>Ecdysozoa</taxon>
        <taxon>Nematoda</taxon>
        <taxon>Chromadorea</taxon>
        <taxon>Rhabditida</taxon>
        <taxon>Rhabditina</taxon>
        <taxon>Rhabditomorpha</taxon>
        <taxon>Rhabditoidea</taxon>
        <taxon>Rhabditidae</taxon>
        <taxon>Peloderinae</taxon>
        <taxon>Caenorhabditis</taxon>
    </lineage>
</organism>
<dbReference type="Bgee" id="WBGene00002099">
    <property type="expression patterns" value="Expressed in larva and 2 other cell types or tissues"/>
</dbReference>
<dbReference type="KEGG" id="cel:CELE_Y39A3A.5"/>
<dbReference type="STRING" id="6239.Y39A3A.5.1"/>
<keyword evidence="4" id="KW-1185">Reference proteome</keyword>
<dbReference type="AlphaFoldDB" id="Q7KX46"/>
<dbReference type="SMR" id="Q7KX46"/>
<dbReference type="AGR" id="WB:WBGene00002099"/>
<protein>
    <submittedName>
        <fullName evidence="3">INSulin related</fullName>
    </submittedName>
</protein>
<name>Q7KX46_CAEEL</name>
<dbReference type="InterPro" id="IPR036438">
    <property type="entry name" value="Insulin-like_sf"/>
</dbReference>
<dbReference type="UCSC" id="Y39A3A.5">
    <property type="organism name" value="c. elegans"/>
</dbReference>
<sequence>MQSLPILACLLTLSVFAPEIHGRELKRCSVKLFDILSVICGTESDAEILQKVAVKCCQEQCGFEEMCQHANLKIDKI</sequence>
<dbReference type="InParanoid" id="Q7KX46"/>
<dbReference type="EMBL" id="BX284603">
    <property type="protein sequence ID" value="CCD73008.1"/>
    <property type="molecule type" value="Genomic_DNA"/>
</dbReference>
<feature type="signal peptide" evidence="2">
    <location>
        <begin position="1"/>
        <end position="22"/>
    </location>
</feature>
<evidence type="ECO:0000313" key="3">
    <source>
        <dbReference type="EMBL" id="CCD73008.1"/>
    </source>
</evidence>
<proteinExistence type="predicted"/>
<dbReference type="PaxDb" id="6239-Y39A3A.5"/>
<evidence type="ECO:0000256" key="2">
    <source>
        <dbReference type="SAM" id="SignalP"/>
    </source>
</evidence>
<evidence type="ECO:0000313" key="4">
    <source>
        <dbReference type="Proteomes" id="UP000001940"/>
    </source>
</evidence>
<evidence type="ECO:0000313" key="5">
    <source>
        <dbReference type="WormBase" id="Y39A3A.5"/>
    </source>
</evidence>
<accession>Q7KX46</accession>
<dbReference type="GeneID" id="3565771"/>
<reference evidence="3 4" key="1">
    <citation type="journal article" date="1998" name="Science">
        <title>Genome sequence of the nematode C. elegans: a platform for investigating biology.</title>
        <authorList>
            <consortium name="The C. elegans sequencing consortium"/>
            <person name="Sulson J.E."/>
            <person name="Waterston R."/>
        </authorList>
    </citation>
    <scope>NUCLEOTIDE SEQUENCE [LARGE SCALE GENOMIC DNA]</scope>
    <source>
        <strain evidence="3 4">Bristol N2</strain>
    </source>
</reference>
<dbReference type="HOGENOM" id="CLU_2640341_0_0_1"/>
<dbReference type="WormBase" id="Y39A3A.5">
    <property type="protein sequence ID" value="CE35658"/>
    <property type="gene ID" value="WBGene00002099"/>
    <property type="gene designation" value="ins-16"/>
</dbReference>
<evidence type="ECO:0000256" key="1">
    <source>
        <dbReference type="ARBA" id="ARBA00022729"/>
    </source>
</evidence>
<dbReference type="CTD" id="3565771"/>
<dbReference type="RefSeq" id="NP_001367970.1">
    <property type="nucleotide sequence ID" value="NM_001381761.1"/>
</dbReference>